<proteinExistence type="predicted"/>
<gene>
    <name evidence="2" type="ORF">H5410_064900</name>
</gene>
<organism evidence="2 3">
    <name type="scientific">Solanum commersonii</name>
    <name type="common">Commerson's wild potato</name>
    <name type="synonym">Commerson's nightshade</name>
    <dbReference type="NCBI Taxonomy" id="4109"/>
    <lineage>
        <taxon>Eukaryota</taxon>
        <taxon>Viridiplantae</taxon>
        <taxon>Streptophyta</taxon>
        <taxon>Embryophyta</taxon>
        <taxon>Tracheophyta</taxon>
        <taxon>Spermatophyta</taxon>
        <taxon>Magnoliopsida</taxon>
        <taxon>eudicotyledons</taxon>
        <taxon>Gunneridae</taxon>
        <taxon>Pentapetalae</taxon>
        <taxon>asterids</taxon>
        <taxon>lamiids</taxon>
        <taxon>Solanales</taxon>
        <taxon>Solanaceae</taxon>
        <taxon>Solanoideae</taxon>
        <taxon>Solaneae</taxon>
        <taxon>Solanum</taxon>
    </lineage>
</organism>
<feature type="compositionally biased region" description="Basic and acidic residues" evidence="1">
    <location>
        <begin position="129"/>
        <end position="141"/>
    </location>
</feature>
<keyword evidence="3" id="KW-1185">Reference proteome</keyword>
<sequence>MIGRPQLNPKLLSSFPKNSTLPRPFSFPIRFSSQKLPLSHQTLFLSSPIDLSLLCHYLCLQTTGKWQFPVVIRLGTATPMPEKVIDVKNHQIWARYPLNPMGARFHQFLNVVEAHPKIVYKRSLGSHLETGREHPKNDSEIQQKNPRKPTRIRKSFVLCFVLLRVEQGKVV</sequence>
<dbReference type="AlphaFoldDB" id="A0A9J5VYP7"/>
<evidence type="ECO:0000313" key="2">
    <source>
        <dbReference type="EMBL" id="KAG5568086.1"/>
    </source>
</evidence>
<feature type="region of interest" description="Disordered" evidence="1">
    <location>
        <begin position="127"/>
        <end position="148"/>
    </location>
</feature>
<evidence type="ECO:0000313" key="3">
    <source>
        <dbReference type="Proteomes" id="UP000824120"/>
    </source>
</evidence>
<name>A0A9J5VYP7_SOLCO</name>
<reference evidence="2" key="1">
    <citation type="submission" date="2020-09" db="EMBL/GenBank/DDBJ databases">
        <title>De no assembly of potato wild relative species, Solanum commersonii.</title>
        <authorList>
            <person name="Cho K."/>
        </authorList>
    </citation>
    <scope>NUCLEOTIDE SEQUENCE</scope>
    <source>
        <strain evidence="2">LZ3.2</strain>
        <tissue evidence="2">Leaf</tissue>
    </source>
</reference>
<dbReference type="EMBL" id="JACXVP010000255">
    <property type="protein sequence ID" value="KAG5568086.1"/>
    <property type="molecule type" value="Genomic_DNA"/>
</dbReference>
<evidence type="ECO:0000256" key="1">
    <source>
        <dbReference type="SAM" id="MobiDB-lite"/>
    </source>
</evidence>
<comment type="caution">
    <text evidence="2">The sequence shown here is derived from an EMBL/GenBank/DDBJ whole genome shotgun (WGS) entry which is preliminary data.</text>
</comment>
<dbReference type="Proteomes" id="UP000824120">
    <property type="component" value="Unassembled WGS sequence"/>
</dbReference>
<protein>
    <submittedName>
        <fullName evidence="2">Uncharacterized protein</fullName>
    </submittedName>
</protein>
<accession>A0A9J5VYP7</accession>